<sequence length="40" mass="4680">MKISLPASVYLFDYYRVFLQLCVVLAIAFIIYSTLFGLTW</sequence>
<keyword evidence="1" id="KW-1133">Transmembrane helix</keyword>
<proteinExistence type="predicted"/>
<evidence type="ECO:0000313" key="3">
    <source>
        <dbReference type="Proteomes" id="UP000199205"/>
    </source>
</evidence>
<reference evidence="2 3" key="1">
    <citation type="submission" date="2016-08" db="EMBL/GenBank/DDBJ databases">
        <authorList>
            <person name="Seilhamer J.J."/>
        </authorList>
    </citation>
    <scope>NUCLEOTIDE SEQUENCE [LARGE SCALE GENOMIC DNA]</scope>
    <source>
        <strain evidence="2 3">P1-7</strain>
    </source>
</reference>
<accession>A0A1C3U156</accession>
<dbReference type="EMBL" id="FMAF01000001">
    <property type="protein sequence ID" value="SCB09187.1"/>
    <property type="molecule type" value="Genomic_DNA"/>
</dbReference>
<name>A0A1C3U156_9HYPH</name>
<dbReference type="RefSeq" id="WP_271024474.1">
    <property type="nucleotide sequence ID" value="NZ_FMAF01000001.1"/>
</dbReference>
<organism evidence="2 3">
    <name type="scientific">Rhizobium lusitanum</name>
    <dbReference type="NCBI Taxonomy" id="293958"/>
    <lineage>
        <taxon>Bacteria</taxon>
        <taxon>Pseudomonadati</taxon>
        <taxon>Pseudomonadota</taxon>
        <taxon>Alphaproteobacteria</taxon>
        <taxon>Hyphomicrobiales</taxon>
        <taxon>Rhizobiaceae</taxon>
        <taxon>Rhizobium/Agrobacterium group</taxon>
        <taxon>Rhizobium</taxon>
    </lineage>
</organism>
<keyword evidence="1" id="KW-0812">Transmembrane</keyword>
<feature type="transmembrane region" description="Helical" evidence="1">
    <location>
        <begin position="17"/>
        <end position="38"/>
    </location>
</feature>
<dbReference type="Proteomes" id="UP000199205">
    <property type="component" value="Unassembled WGS sequence"/>
</dbReference>
<evidence type="ECO:0000256" key="1">
    <source>
        <dbReference type="SAM" id="Phobius"/>
    </source>
</evidence>
<dbReference type="AlphaFoldDB" id="A0A1C3U156"/>
<evidence type="ECO:0000313" key="2">
    <source>
        <dbReference type="EMBL" id="SCB09187.1"/>
    </source>
</evidence>
<protein>
    <submittedName>
        <fullName evidence="2">Uncharacterized protein</fullName>
    </submittedName>
</protein>
<gene>
    <name evidence="2" type="ORF">GA0061101_101324</name>
</gene>
<keyword evidence="1" id="KW-0472">Membrane</keyword>